<keyword evidence="2" id="KW-1185">Reference proteome</keyword>
<dbReference type="AlphaFoldDB" id="A0A069RIN9"/>
<gene>
    <name evidence="1" type="ORF">CLIT_2c02340</name>
</gene>
<comment type="caution">
    <text evidence="1">The sequence shown here is derived from an EMBL/GenBank/DDBJ whole genome shotgun (WGS) entry which is preliminary data.</text>
</comment>
<sequence length="89" mass="10498">MNTKCDSIMDKCIKIANEKYDGHFTLMKFSSNWRFCFDTFLPDNYTQGHLIINEMAEGETMEEAIRKGIDEDVNYRKIKLKVESFSEQD</sequence>
<dbReference type="Proteomes" id="UP000027946">
    <property type="component" value="Unassembled WGS sequence"/>
</dbReference>
<accession>A0A069RIN9</accession>
<dbReference type="EMBL" id="JJMM01000002">
    <property type="protein sequence ID" value="KDR96628.1"/>
    <property type="molecule type" value="Genomic_DNA"/>
</dbReference>
<proteinExistence type="predicted"/>
<evidence type="ECO:0000313" key="2">
    <source>
        <dbReference type="Proteomes" id="UP000027946"/>
    </source>
</evidence>
<reference evidence="1 2" key="1">
    <citation type="submission" date="2014-03" db="EMBL/GenBank/DDBJ databases">
        <title>Genome sequence of Clostridium litorale W6, DSM 5388.</title>
        <authorList>
            <person name="Poehlein A."/>
            <person name="Jagirdar A."/>
            <person name="Khonsari B."/>
            <person name="Chibani C.M."/>
            <person name="Gutierrez Gutierrez D.A."/>
            <person name="Davydova E."/>
            <person name="Alghaithi H.S."/>
            <person name="Nair K.P."/>
            <person name="Dhamotharan K."/>
            <person name="Chandran L."/>
            <person name="G W."/>
            <person name="Daniel R."/>
        </authorList>
    </citation>
    <scope>NUCLEOTIDE SEQUENCE [LARGE SCALE GENOMIC DNA]</scope>
    <source>
        <strain evidence="1 2">W6</strain>
    </source>
</reference>
<dbReference type="eggNOG" id="ENOG5030G32">
    <property type="taxonomic scope" value="Bacteria"/>
</dbReference>
<protein>
    <submittedName>
        <fullName evidence="1">Uncharacterized protein</fullName>
    </submittedName>
</protein>
<dbReference type="RefSeq" id="WP_052635863.1">
    <property type="nucleotide sequence ID" value="NZ_FSRH01000001.1"/>
</dbReference>
<name>A0A069RIN9_PEPLI</name>
<evidence type="ECO:0000313" key="1">
    <source>
        <dbReference type="EMBL" id="KDR96628.1"/>
    </source>
</evidence>
<dbReference type="OrthoDB" id="1751753at2"/>
<organism evidence="1 2">
    <name type="scientific">Peptoclostridium litorale DSM 5388</name>
    <dbReference type="NCBI Taxonomy" id="1121324"/>
    <lineage>
        <taxon>Bacteria</taxon>
        <taxon>Bacillati</taxon>
        <taxon>Bacillota</taxon>
        <taxon>Clostridia</taxon>
        <taxon>Peptostreptococcales</taxon>
        <taxon>Peptoclostridiaceae</taxon>
        <taxon>Peptoclostridium</taxon>
    </lineage>
</organism>